<dbReference type="RefSeq" id="WP_092435872.1">
    <property type="nucleotide sequence ID" value="NZ_FMYP01000008.1"/>
</dbReference>
<feature type="chain" id="PRO_5011488989" evidence="1">
    <location>
        <begin position="20"/>
        <end position="511"/>
    </location>
</feature>
<evidence type="ECO:0000313" key="3">
    <source>
        <dbReference type="EMBL" id="SDB90482.1"/>
    </source>
</evidence>
<dbReference type="Pfam" id="PF04389">
    <property type="entry name" value="Peptidase_M28"/>
    <property type="match status" value="1"/>
</dbReference>
<organism evidence="3 4">
    <name type="scientific">Williamwhitmania taraxaci</name>
    <dbReference type="NCBI Taxonomy" id="1640674"/>
    <lineage>
        <taxon>Bacteria</taxon>
        <taxon>Pseudomonadati</taxon>
        <taxon>Bacteroidota</taxon>
        <taxon>Bacteroidia</taxon>
        <taxon>Bacteroidales</taxon>
        <taxon>Williamwhitmaniaceae</taxon>
        <taxon>Williamwhitmania</taxon>
    </lineage>
</organism>
<dbReference type="InterPro" id="IPR007484">
    <property type="entry name" value="Peptidase_M28"/>
</dbReference>
<name>A0A1G6H8A1_9BACT</name>
<dbReference type="OrthoDB" id="9764939at2"/>
<evidence type="ECO:0000256" key="1">
    <source>
        <dbReference type="SAM" id="SignalP"/>
    </source>
</evidence>
<dbReference type="EMBL" id="FMYP01000008">
    <property type="protein sequence ID" value="SDB90482.1"/>
    <property type="molecule type" value="Genomic_DNA"/>
</dbReference>
<dbReference type="InterPro" id="IPR045175">
    <property type="entry name" value="M28_fam"/>
</dbReference>
<dbReference type="PANTHER" id="PTHR12147">
    <property type="entry name" value="METALLOPEPTIDASE M28 FAMILY MEMBER"/>
    <property type="match status" value="1"/>
</dbReference>
<reference evidence="3 4" key="1">
    <citation type="submission" date="2016-09" db="EMBL/GenBank/DDBJ databases">
        <authorList>
            <person name="Capua I."/>
            <person name="De Benedictis P."/>
            <person name="Joannis T."/>
            <person name="Lombin L.H."/>
            <person name="Cattoli G."/>
        </authorList>
    </citation>
    <scope>NUCLEOTIDE SEQUENCE [LARGE SCALE GENOMIC DNA]</scope>
    <source>
        <strain evidence="3 4">A7P-90m</strain>
    </source>
</reference>
<feature type="domain" description="Peptidase M28" evidence="2">
    <location>
        <begin position="274"/>
        <end position="485"/>
    </location>
</feature>
<dbReference type="SUPFAM" id="SSF53187">
    <property type="entry name" value="Zn-dependent exopeptidases"/>
    <property type="match status" value="1"/>
</dbReference>
<feature type="signal peptide" evidence="1">
    <location>
        <begin position="1"/>
        <end position="19"/>
    </location>
</feature>
<keyword evidence="1" id="KW-0732">Signal</keyword>
<evidence type="ECO:0000313" key="4">
    <source>
        <dbReference type="Proteomes" id="UP000199452"/>
    </source>
</evidence>
<dbReference type="Proteomes" id="UP000199452">
    <property type="component" value="Unassembled WGS sequence"/>
</dbReference>
<protein>
    <submittedName>
        <fullName evidence="3">Peptidase family M28</fullName>
    </submittedName>
</protein>
<sequence>MKVRIMTLLLLLLTTVLNAQDQTALQYANRLDSTRMKTTLTRLTSAEFAGRKSDKKGARLTADYLAEQLKKNSIKEGYNGSYKQSIEAFTKYKSNKHFNLSNFNYTDCYSYSNSAFQDSVISGSDIIFAGYGVYHSTFNDFANIDIKGKIVMVLDGEGPTSKYGVKCHNASEMPNLKYIASQKPKAILMVSNGFNTFSHYSNESLNFYSTEESQTLASVRINELLANKILEPANKTIKQLEYESESSCSISSFEFSNTLSFKGNNSYKLADANNIVAIIEGSDLKNEYVVLSAHYDHLGMNYRGEIYPGADDNASGVAAVMEIARILNEAKKAGKGPRRSVVILFPTAEEDGLYGSKYYVEKPAYPLEKTIACVNIDMIGRIGSKFDTEEFAKGYVIALTGNSKVNEPLFGIPDSINAISTKLSLISTDGSSYSDFFSRSDHFNFHKKNIPSILFTNGTHDDLHKSTDMVDKINVGAMLQRSKLVFLTLWELANNQNPFKSLPIINKDVMD</sequence>
<dbReference type="AlphaFoldDB" id="A0A1G6H8A1"/>
<dbReference type="GO" id="GO:0008235">
    <property type="term" value="F:metalloexopeptidase activity"/>
    <property type="evidence" value="ECO:0007669"/>
    <property type="project" value="InterPro"/>
</dbReference>
<accession>A0A1G6H8A1</accession>
<dbReference type="Gene3D" id="3.40.630.10">
    <property type="entry name" value="Zn peptidases"/>
    <property type="match status" value="1"/>
</dbReference>
<dbReference type="GO" id="GO:0006508">
    <property type="term" value="P:proteolysis"/>
    <property type="evidence" value="ECO:0007669"/>
    <property type="project" value="InterPro"/>
</dbReference>
<proteinExistence type="predicted"/>
<gene>
    <name evidence="3" type="ORF">SAMN05216323_100826</name>
</gene>
<dbReference type="STRING" id="1640674.SAMN05216323_100826"/>
<keyword evidence="4" id="KW-1185">Reference proteome</keyword>
<dbReference type="PANTHER" id="PTHR12147:SF26">
    <property type="entry name" value="PEPTIDASE M28 DOMAIN-CONTAINING PROTEIN"/>
    <property type="match status" value="1"/>
</dbReference>
<evidence type="ECO:0000259" key="2">
    <source>
        <dbReference type="Pfam" id="PF04389"/>
    </source>
</evidence>